<keyword evidence="2" id="KW-1185">Reference proteome</keyword>
<dbReference type="OrthoDB" id="2627101at2"/>
<name>A0A4Y6UYP7_SACBS</name>
<dbReference type="AlphaFoldDB" id="A0A4Y6UYP7"/>
<proteinExistence type="predicted"/>
<evidence type="ECO:0000313" key="1">
    <source>
        <dbReference type="EMBL" id="QDH22882.1"/>
    </source>
</evidence>
<protein>
    <submittedName>
        <fullName evidence="1">Uncharacterized protein</fullName>
    </submittedName>
</protein>
<sequence length="61" mass="6817">MYASFEKLFHGDNCHSPYTSYGFGFFDVPPPKSSSMETLPWAKHLPQNQSACVLTPFSSLS</sequence>
<dbReference type="KEGG" id="saca:FFV09_19715"/>
<reference evidence="1 2" key="1">
    <citation type="submission" date="2019-06" db="EMBL/GenBank/DDBJ databases">
        <title>Saccharibacillus brassicae sp. nov., an endophytic bacterium isolated from Chinese cabbage seeds (Brassica pekinensis).</title>
        <authorList>
            <person name="Jiang L."/>
            <person name="Lee J."/>
            <person name="Kim S.W."/>
        </authorList>
    </citation>
    <scope>NUCLEOTIDE SEQUENCE [LARGE SCALE GENOMIC DNA]</scope>
    <source>
        <strain evidence="2">KCTC 43072 / ATSA2</strain>
    </source>
</reference>
<gene>
    <name evidence="1" type="ORF">FFV09_19715</name>
</gene>
<organism evidence="1 2">
    <name type="scientific">Saccharibacillus brassicae</name>
    <dbReference type="NCBI Taxonomy" id="2583377"/>
    <lineage>
        <taxon>Bacteria</taxon>
        <taxon>Bacillati</taxon>
        <taxon>Bacillota</taxon>
        <taxon>Bacilli</taxon>
        <taxon>Bacillales</taxon>
        <taxon>Paenibacillaceae</taxon>
        <taxon>Saccharibacillus</taxon>
    </lineage>
</organism>
<dbReference type="Proteomes" id="UP000316968">
    <property type="component" value="Chromosome"/>
</dbReference>
<accession>A0A4Y6UYP7</accession>
<evidence type="ECO:0000313" key="2">
    <source>
        <dbReference type="Proteomes" id="UP000316968"/>
    </source>
</evidence>
<dbReference type="EMBL" id="CP041217">
    <property type="protein sequence ID" value="QDH22882.1"/>
    <property type="molecule type" value="Genomic_DNA"/>
</dbReference>